<gene>
    <name evidence="1" type="ORF">NSE01_27030</name>
</gene>
<reference evidence="1 2" key="1">
    <citation type="submission" date="2019-07" db="EMBL/GenBank/DDBJ databases">
        <title>Whole genome shotgun sequence of Novosphingobium sediminis NBRC 106119.</title>
        <authorList>
            <person name="Hosoyama A."/>
            <person name="Uohara A."/>
            <person name="Ohji S."/>
            <person name="Ichikawa N."/>
        </authorList>
    </citation>
    <scope>NUCLEOTIDE SEQUENCE [LARGE SCALE GENOMIC DNA]</scope>
    <source>
        <strain evidence="1 2">NBRC 106119</strain>
    </source>
</reference>
<name>A0A512AMG7_9SPHN</name>
<evidence type="ECO:0000313" key="1">
    <source>
        <dbReference type="EMBL" id="GEO00871.1"/>
    </source>
</evidence>
<protein>
    <submittedName>
        <fullName evidence="1">Uncharacterized protein</fullName>
    </submittedName>
</protein>
<sequence length="352" mass="39308">MTVFLESFATDQLLPPWQSLGMRMWQFVIAVDRKLIAAYLDTRFNAAAPDRAPFHYTPLPGKTYGLLCVARHEHFSSCCDGRTGRDTTSHTELTWTFPALRYSVNPDNLLVDPLQVWVEPFAFDDNSYVMFSAREIFGSEMDMAVIRMEEGECPADLRIDMAIEGMAKFDPRARSQSIGCMRMGLKPGTSEADLAGLRTDDADLDAFVDNLMADGIFTGSTATDARTGMEVNTLRQFRDVFDMDLAAYRAIVSSTTQHSNVRDLAFFSGADTVVEFLCSDSLEETIHAMFGARPHNARSMLETPPPLLNAKGTPDTDWNLNYMPIEVAMVICYTADAHFHIDKTLHTYGQTA</sequence>
<dbReference type="OrthoDB" id="7432323at2"/>
<keyword evidence="2" id="KW-1185">Reference proteome</keyword>
<dbReference type="Proteomes" id="UP000321464">
    <property type="component" value="Unassembled WGS sequence"/>
</dbReference>
<evidence type="ECO:0000313" key="2">
    <source>
        <dbReference type="Proteomes" id="UP000321464"/>
    </source>
</evidence>
<comment type="caution">
    <text evidence="1">The sequence shown here is derived from an EMBL/GenBank/DDBJ whole genome shotgun (WGS) entry which is preliminary data.</text>
</comment>
<accession>A0A512AMG7</accession>
<dbReference type="EMBL" id="BJYR01000018">
    <property type="protein sequence ID" value="GEO00871.1"/>
    <property type="molecule type" value="Genomic_DNA"/>
</dbReference>
<organism evidence="1 2">
    <name type="scientific">Novosphingobium sediminis</name>
    <dbReference type="NCBI Taxonomy" id="707214"/>
    <lineage>
        <taxon>Bacteria</taxon>
        <taxon>Pseudomonadati</taxon>
        <taxon>Pseudomonadota</taxon>
        <taxon>Alphaproteobacteria</taxon>
        <taxon>Sphingomonadales</taxon>
        <taxon>Sphingomonadaceae</taxon>
        <taxon>Novosphingobium</taxon>
    </lineage>
</organism>
<dbReference type="RefSeq" id="WP_147160205.1">
    <property type="nucleotide sequence ID" value="NZ_BJYR01000018.1"/>
</dbReference>
<proteinExistence type="predicted"/>
<dbReference type="AlphaFoldDB" id="A0A512AMG7"/>